<proteinExistence type="predicted"/>
<dbReference type="EMBL" id="JBHUDO010000003">
    <property type="protein sequence ID" value="MFD1647344.1"/>
    <property type="molecule type" value="Genomic_DNA"/>
</dbReference>
<sequence length="69" mass="7211">MDFEPETDSREQLGRDALTGLAVAGVGDLSAVTGLGTWTTSEPVSPTFALVIGGALGLAVFLVRRARHR</sequence>
<comment type="caution">
    <text evidence="2">The sequence shown here is derived from an EMBL/GenBank/DDBJ whole genome shotgun (WGS) entry which is preliminary data.</text>
</comment>
<dbReference type="Proteomes" id="UP001597034">
    <property type="component" value="Unassembled WGS sequence"/>
</dbReference>
<evidence type="ECO:0000313" key="3">
    <source>
        <dbReference type="Proteomes" id="UP001597034"/>
    </source>
</evidence>
<dbReference type="RefSeq" id="WP_256400597.1">
    <property type="nucleotide sequence ID" value="NZ_JANHJR010000003.1"/>
</dbReference>
<evidence type="ECO:0000313" key="2">
    <source>
        <dbReference type="EMBL" id="MFD1647344.1"/>
    </source>
</evidence>
<keyword evidence="1" id="KW-1133">Transmembrane helix</keyword>
<organism evidence="2 3">
    <name type="scientific">Haloarchaeobius litoreus</name>
    <dbReference type="NCBI Taxonomy" id="755306"/>
    <lineage>
        <taxon>Archaea</taxon>
        <taxon>Methanobacteriati</taxon>
        <taxon>Methanobacteriota</taxon>
        <taxon>Stenosarchaea group</taxon>
        <taxon>Halobacteria</taxon>
        <taxon>Halobacteriales</taxon>
        <taxon>Halorubellaceae</taxon>
        <taxon>Haloarchaeobius</taxon>
    </lineage>
</organism>
<gene>
    <name evidence="2" type="ORF">ACFSBL_16775</name>
</gene>
<evidence type="ECO:0008006" key="4">
    <source>
        <dbReference type="Google" id="ProtNLM"/>
    </source>
</evidence>
<dbReference type="AlphaFoldDB" id="A0ABD6DM17"/>
<name>A0ABD6DM17_9EURY</name>
<protein>
    <recommendedName>
        <fullName evidence="4">PEP-CTERM protein-sorting domain-containing protein</fullName>
    </recommendedName>
</protein>
<keyword evidence="3" id="KW-1185">Reference proteome</keyword>
<keyword evidence="1" id="KW-0472">Membrane</keyword>
<accession>A0ABD6DM17</accession>
<reference evidence="2 3" key="1">
    <citation type="journal article" date="2019" name="Int. J. Syst. Evol. Microbiol.">
        <title>The Global Catalogue of Microorganisms (GCM) 10K type strain sequencing project: providing services to taxonomists for standard genome sequencing and annotation.</title>
        <authorList>
            <consortium name="The Broad Institute Genomics Platform"/>
            <consortium name="The Broad Institute Genome Sequencing Center for Infectious Disease"/>
            <person name="Wu L."/>
            <person name="Ma J."/>
        </authorList>
    </citation>
    <scope>NUCLEOTIDE SEQUENCE [LARGE SCALE GENOMIC DNA]</scope>
    <source>
        <strain evidence="2 3">CGMCC 1.10390</strain>
    </source>
</reference>
<evidence type="ECO:0000256" key="1">
    <source>
        <dbReference type="SAM" id="Phobius"/>
    </source>
</evidence>
<keyword evidence="1" id="KW-0812">Transmembrane</keyword>
<feature type="transmembrane region" description="Helical" evidence="1">
    <location>
        <begin position="44"/>
        <end position="63"/>
    </location>
</feature>